<proteinExistence type="predicted"/>
<gene>
    <name evidence="2" type="ORF">C1I92_26985</name>
</gene>
<keyword evidence="3" id="KW-1185">Reference proteome</keyword>
<feature type="region of interest" description="Disordered" evidence="1">
    <location>
        <begin position="189"/>
        <end position="218"/>
    </location>
</feature>
<accession>A0A2W2C3C1</accession>
<dbReference type="EMBL" id="POTW01000094">
    <property type="protein sequence ID" value="PZF80276.1"/>
    <property type="molecule type" value="Genomic_DNA"/>
</dbReference>
<name>A0A2W2C3C1_9ACTN</name>
<dbReference type="AlphaFoldDB" id="A0A2W2C3C1"/>
<evidence type="ECO:0000313" key="2">
    <source>
        <dbReference type="EMBL" id="PZF80276.1"/>
    </source>
</evidence>
<protein>
    <submittedName>
        <fullName evidence="2">Uncharacterized protein</fullName>
    </submittedName>
</protein>
<reference evidence="2 3" key="1">
    <citation type="submission" date="2018-01" db="EMBL/GenBank/DDBJ databases">
        <title>Draft genome sequence of Jiangella sp. GTF31.</title>
        <authorList>
            <person name="Sahin N."/>
            <person name="Ay H."/>
            <person name="Saygin H."/>
        </authorList>
    </citation>
    <scope>NUCLEOTIDE SEQUENCE [LARGE SCALE GENOMIC DNA]</scope>
    <source>
        <strain evidence="2 3">GTF31</strain>
    </source>
</reference>
<comment type="caution">
    <text evidence="2">The sequence shown here is derived from an EMBL/GenBank/DDBJ whole genome shotgun (WGS) entry which is preliminary data.</text>
</comment>
<feature type="compositionally biased region" description="Basic and acidic residues" evidence="1">
    <location>
        <begin position="209"/>
        <end position="218"/>
    </location>
</feature>
<sequence>MMEQTPEFNRWMKVFSHDQDELLDYYYEACESVPQWLETNHNDIQRFRDELAAHIRDSSEGPYASETQWTTDEILRDLWFDVFGAEPPPDDPYPVPGERWGRHRMTTYMEDIPTKDTARVPESTRRWLAARNVTFEDLAAYHEPGAEVEYSRPEPPGFRRRLEELTAAGKRQGPAEGERAAEARADLLDAQRSYRETGHEEQAAAVDKILADREPRDD</sequence>
<evidence type="ECO:0000256" key="1">
    <source>
        <dbReference type="SAM" id="MobiDB-lite"/>
    </source>
</evidence>
<organism evidence="2 3">
    <name type="scientific">Jiangella anatolica</name>
    <dbReference type="NCBI Taxonomy" id="2670374"/>
    <lineage>
        <taxon>Bacteria</taxon>
        <taxon>Bacillati</taxon>
        <taxon>Actinomycetota</taxon>
        <taxon>Actinomycetes</taxon>
        <taxon>Jiangellales</taxon>
        <taxon>Jiangellaceae</taxon>
        <taxon>Jiangella</taxon>
    </lineage>
</organism>
<dbReference type="Proteomes" id="UP000248764">
    <property type="component" value="Unassembled WGS sequence"/>
</dbReference>
<evidence type="ECO:0000313" key="3">
    <source>
        <dbReference type="Proteomes" id="UP000248764"/>
    </source>
</evidence>
<feature type="compositionally biased region" description="Basic and acidic residues" evidence="1">
    <location>
        <begin position="189"/>
        <end position="202"/>
    </location>
</feature>